<evidence type="ECO:0000313" key="2">
    <source>
        <dbReference type="Proteomes" id="UP000191342"/>
    </source>
</evidence>
<sequence length="64" mass="7029">MAITNTIHIEAHMGSVDGISVIWGPNLATTCHRTRRTTMWNSASEIGSPKENVLVLMPLAPTLW</sequence>
<dbReference type="OrthoDB" id="10550404at2759"/>
<comment type="caution">
    <text evidence="1">The sequence shown here is derived from an EMBL/GenBank/DDBJ whole genome shotgun (WGS) entry which is preliminary data.</text>
</comment>
<reference evidence="2" key="1">
    <citation type="journal article" date="2017" name="Nat. Microbiol.">
        <title>Global analysis of biosynthetic gene clusters reveals vast potential of secondary metabolite production in Penicillium species.</title>
        <authorList>
            <person name="Nielsen J.C."/>
            <person name="Grijseels S."/>
            <person name="Prigent S."/>
            <person name="Ji B."/>
            <person name="Dainat J."/>
            <person name="Nielsen K.F."/>
            <person name="Frisvad J.C."/>
            <person name="Workman M."/>
            <person name="Nielsen J."/>
        </authorList>
    </citation>
    <scope>NUCLEOTIDE SEQUENCE [LARGE SCALE GENOMIC DNA]</scope>
    <source>
        <strain evidence="2">IBT 14082</strain>
    </source>
</reference>
<name>A0A1V6SH93_9EURO</name>
<evidence type="ECO:0000313" key="1">
    <source>
        <dbReference type="EMBL" id="OQE13119.1"/>
    </source>
</evidence>
<organism evidence="1 2">
    <name type="scientific">Penicillium flavigenum</name>
    <dbReference type="NCBI Taxonomy" id="254877"/>
    <lineage>
        <taxon>Eukaryota</taxon>
        <taxon>Fungi</taxon>
        <taxon>Dikarya</taxon>
        <taxon>Ascomycota</taxon>
        <taxon>Pezizomycotina</taxon>
        <taxon>Eurotiomycetes</taxon>
        <taxon>Eurotiomycetidae</taxon>
        <taxon>Eurotiales</taxon>
        <taxon>Aspergillaceae</taxon>
        <taxon>Penicillium</taxon>
    </lineage>
</organism>
<dbReference type="Proteomes" id="UP000191342">
    <property type="component" value="Unassembled WGS sequence"/>
</dbReference>
<dbReference type="EMBL" id="MLQL01000054">
    <property type="protein sequence ID" value="OQE13119.1"/>
    <property type="molecule type" value="Genomic_DNA"/>
</dbReference>
<accession>A0A1V6SH93</accession>
<keyword evidence="2" id="KW-1185">Reference proteome</keyword>
<proteinExistence type="predicted"/>
<dbReference type="AlphaFoldDB" id="A0A1V6SH93"/>
<protein>
    <submittedName>
        <fullName evidence="1">Uncharacterized protein</fullName>
    </submittedName>
</protein>
<gene>
    <name evidence="1" type="ORF">PENFLA_c054G09288</name>
</gene>